<keyword evidence="3" id="KW-0106">Calcium</keyword>
<feature type="domain" description="EF-hand" evidence="9">
    <location>
        <begin position="360"/>
        <end position="395"/>
    </location>
</feature>
<feature type="domain" description="EF-hand" evidence="9">
    <location>
        <begin position="971"/>
        <end position="1006"/>
    </location>
</feature>
<feature type="region of interest" description="Disordered" evidence="7">
    <location>
        <begin position="448"/>
        <end position="517"/>
    </location>
</feature>
<feature type="region of interest" description="Disordered" evidence="7">
    <location>
        <begin position="1307"/>
        <end position="1378"/>
    </location>
</feature>
<dbReference type="SUPFAM" id="SSF47473">
    <property type="entry name" value="EF-hand"/>
    <property type="match status" value="1"/>
</dbReference>
<dbReference type="Gene3D" id="1.20.120.350">
    <property type="entry name" value="Voltage-gated potassium channels. Chain C"/>
    <property type="match status" value="2"/>
</dbReference>
<evidence type="ECO:0000256" key="3">
    <source>
        <dbReference type="ARBA" id="ARBA00022837"/>
    </source>
</evidence>
<accession>A0ABP0K2F2</accession>
<keyword evidence="6" id="KW-0175">Coiled coil</keyword>
<feature type="coiled-coil region" evidence="6">
    <location>
        <begin position="300"/>
        <end position="327"/>
    </location>
</feature>
<protein>
    <recommendedName>
        <fullName evidence="9">EF-hand domain-containing protein</fullName>
    </recommendedName>
</protein>
<feature type="region of interest" description="Disordered" evidence="7">
    <location>
        <begin position="1"/>
        <end position="20"/>
    </location>
</feature>
<feature type="region of interest" description="Disordered" evidence="7">
    <location>
        <begin position="1116"/>
        <end position="1178"/>
    </location>
</feature>
<dbReference type="InterPro" id="IPR011992">
    <property type="entry name" value="EF-hand-dom_pair"/>
</dbReference>
<dbReference type="InterPro" id="IPR002048">
    <property type="entry name" value="EF_hand_dom"/>
</dbReference>
<dbReference type="PANTHER" id="PTHR46726">
    <property type="entry name" value="TWO PORE CHANNEL 3"/>
    <property type="match status" value="1"/>
</dbReference>
<dbReference type="Proteomes" id="UP001642484">
    <property type="component" value="Unassembled WGS sequence"/>
</dbReference>
<reference evidence="10 11" key="1">
    <citation type="submission" date="2024-02" db="EMBL/GenBank/DDBJ databases">
        <authorList>
            <person name="Chen Y."/>
            <person name="Shah S."/>
            <person name="Dougan E. K."/>
            <person name="Thang M."/>
            <person name="Chan C."/>
        </authorList>
    </citation>
    <scope>NUCLEOTIDE SEQUENCE [LARGE SCALE GENOMIC DNA]</scope>
</reference>
<gene>
    <name evidence="10" type="ORF">CCMP2556_LOCUS14267</name>
</gene>
<feature type="transmembrane region" description="Helical" evidence="8">
    <location>
        <begin position="178"/>
        <end position="206"/>
    </location>
</feature>
<name>A0ABP0K2F2_9DINO</name>
<evidence type="ECO:0000256" key="8">
    <source>
        <dbReference type="SAM" id="Phobius"/>
    </source>
</evidence>
<dbReference type="EMBL" id="CAXAMN010007247">
    <property type="protein sequence ID" value="CAK9020956.1"/>
    <property type="molecule type" value="Genomic_DNA"/>
</dbReference>
<keyword evidence="11" id="KW-1185">Reference proteome</keyword>
<feature type="transmembrane region" description="Helical" evidence="8">
    <location>
        <begin position="832"/>
        <end position="854"/>
    </location>
</feature>
<sequence length="1378" mass="154654">MEVSSSSLPSGREASHGSSRRNQMLHVAGSFLHSDHEIKAASAIAKLKEFMNSAYLANFMAVVVLVDAYCTCRDIDATAAQEQAPEILNIISDLCLAIYSLEVLGWLGLFGIGILRDFMILLDLFIVMCGWVEKIVDSIEGHGLGFNIAMLRALRLVRIFRLMRLLKRVRPLRELHKLVMMMATCFRTLIWSFLLCFVVMTVWAMLLVEVVHPALQDMNESAKFVCNKQCLAAVSSVMHANLLLFKTVIAGDGWGEIAVPVIHEHPGTAFIFVGSLLTLVFGVLNLIVAVVVDTFADARLNDVQNLAEEMEDEIEHDRKALAKLFAKIDKDGSGQLTLSEMIEGARHDPTFQSRLRVMDIDEHDLEQLFQMIDHDQSGTIEVAEFIGPLSRWAHDSKTAPRFIKYNMIQTMHLQEDLYELSSECFNQLAARIDDLALQMQELKAPWSTETRRSLRRSVKGEETEKAGPTEGLEEVFSDLGADSGSEVDDQVHPPAKHGLDQPLPSKSDIHFLSPKSAEREARETSSLVEFILETAVFKLETKLDALLDHCRLRAKPLSVSPEHSSADKNSEDWPGTVDRKPKRRARGLHPEAFRHMYMERNGKRGLMVRSLVRLASARGRGNGHDVVSAKPERGGKLQCIPRRKAIGWPFWGESGLFAGAKAGWLEKWLTNSVEVKTKKVEITGSFLRQSTEMMTNTSKAMNSVYLANFMAVVVLVDAYCTVVDIDATAAREKSPEVFRWISDLCLAARPCRVLRGVEVTGPGRDWMMLLDLFIVLCGWGEKVIETLADGGLGFRIAVLRALRLVRIFRLMRLLKRIRPLRELHKLVMMMATCLRTLLWSFMLCFVVMTVWAMLMVEDMINADELLAEKKFASCDGTCQRAMSSVMDANLLLFKTVIAGDSWGEIPDERQVLMLALGKVLRELPECKVSPTDLWALRQSFRAVAVVVDTFADARLNDVENLAQEMEDEIEHDRTALAKLFARIDKDGSGQLTLQELIEGARDDSGFQSRLRVMDIDEHDLEQLFQMIDVDQSGTIEVAEFIGPLSRWAHDSKTAPRFIKYNMIQTMHLQEDLYELSVDCFNQLASRIDDLSLQIRGVRGQTDPLFADLLNNTLELEAEPSDPPTEPHTSPMEPREPGDASPSEAPASSESEKPEAAQGTIELDSCNPSPSPSRQVSHGLPHERLDRMDRQISGAAHHRGVDQPRASPRDMEFLAPKSVEREARESSNAIEKMLESAMAKLESKLEQLLVEARKTPMDRHVLPSEDLTAFADAKLRQRRKKGKKMLHPEAFRSMYMNHGRRLSLVELPSAQRRQSSHDAVARPRRRSLSADGLQGPPDNAVGRTITATDLLKEAKTHGNFQDSPESRRDSRRDSPVKPI</sequence>
<dbReference type="InterPro" id="IPR027359">
    <property type="entry name" value="Volt_channel_dom_sf"/>
</dbReference>
<dbReference type="SUPFAM" id="SSF81324">
    <property type="entry name" value="Voltage-gated potassium channels"/>
    <property type="match status" value="2"/>
</dbReference>
<feature type="domain" description="EF-hand" evidence="9">
    <location>
        <begin position="316"/>
        <end position="351"/>
    </location>
</feature>
<dbReference type="Pfam" id="PF13499">
    <property type="entry name" value="EF-hand_7"/>
    <property type="match status" value="2"/>
</dbReference>
<comment type="caution">
    <text evidence="10">The sequence shown here is derived from an EMBL/GenBank/DDBJ whole genome shotgun (WGS) entry which is preliminary data.</text>
</comment>
<dbReference type="PANTHER" id="PTHR46726:SF1">
    <property type="entry name" value="TWO-PORE CALCIUM CHANNEL 3"/>
    <property type="match status" value="1"/>
</dbReference>
<feature type="domain" description="EF-hand" evidence="9">
    <location>
        <begin position="1015"/>
        <end position="1050"/>
    </location>
</feature>
<dbReference type="Gene3D" id="1.10.287.70">
    <property type="match status" value="1"/>
</dbReference>
<evidence type="ECO:0000256" key="4">
    <source>
        <dbReference type="ARBA" id="ARBA00022989"/>
    </source>
</evidence>
<dbReference type="PROSITE" id="PS00018">
    <property type="entry name" value="EF_HAND_1"/>
    <property type="match status" value="4"/>
</dbReference>
<feature type="compositionally biased region" description="Low complexity" evidence="7">
    <location>
        <begin position="1138"/>
        <end position="1148"/>
    </location>
</feature>
<evidence type="ECO:0000313" key="10">
    <source>
        <dbReference type="EMBL" id="CAK9020956.1"/>
    </source>
</evidence>
<evidence type="ECO:0000256" key="6">
    <source>
        <dbReference type="SAM" id="Coils"/>
    </source>
</evidence>
<dbReference type="PROSITE" id="PS50222">
    <property type="entry name" value="EF_HAND_2"/>
    <property type="match status" value="4"/>
</dbReference>
<feature type="compositionally biased region" description="Basic and acidic residues" evidence="7">
    <location>
        <begin position="458"/>
        <end position="467"/>
    </location>
</feature>
<organism evidence="10 11">
    <name type="scientific">Durusdinium trenchii</name>
    <dbReference type="NCBI Taxonomy" id="1381693"/>
    <lineage>
        <taxon>Eukaryota</taxon>
        <taxon>Sar</taxon>
        <taxon>Alveolata</taxon>
        <taxon>Dinophyceae</taxon>
        <taxon>Suessiales</taxon>
        <taxon>Symbiodiniaceae</taxon>
        <taxon>Durusdinium</taxon>
    </lineage>
</organism>
<evidence type="ECO:0000256" key="7">
    <source>
        <dbReference type="SAM" id="MobiDB-lite"/>
    </source>
</evidence>
<evidence type="ECO:0000256" key="1">
    <source>
        <dbReference type="ARBA" id="ARBA00004141"/>
    </source>
</evidence>
<evidence type="ECO:0000256" key="2">
    <source>
        <dbReference type="ARBA" id="ARBA00022692"/>
    </source>
</evidence>
<keyword evidence="4 8" id="KW-1133">Transmembrane helix</keyword>
<dbReference type="Gene3D" id="1.10.238.10">
    <property type="entry name" value="EF-hand"/>
    <property type="match status" value="2"/>
</dbReference>
<proteinExistence type="predicted"/>
<keyword evidence="2 8" id="KW-0812">Transmembrane</keyword>
<feature type="compositionally biased region" description="Polar residues" evidence="7">
    <location>
        <begin position="1165"/>
        <end position="1175"/>
    </location>
</feature>
<dbReference type="InterPro" id="IPR018247">
    <property type="entry name" value="EF_Hand_1_Ca_BS"/>
</dbReference>
<evidence type="ECO:0000259" key="9">
    <source>
        <dbReference type="PROSITE" id="PS50222"/>
    </source>
</evidence>
<keyword evidence="5 8" id="KW-0472">Membrane</keyword>
<dbReference type="CDD" id="cd00051">
    <property type="entry name" value="EFh"/>
    <property type="match status" value="2"/>
</dbReference>
<feature type="compositionally biased region" description="Basic and acidic residues" evidence="7">
    <location>
        <begin position="1363"/>
        <end position="1378"/>
    </location>
</feature>
<dbReference type="SMART" id="SM00054">
    <property type="entry name" value="EFh"/>
    <property type="match status" value="4"/>
</dbReference>
<feature type="transmembrane region" description="Helical" evidence="8">
    <location>
        <begin position="269"/>
        <end position="292"/>
    </location>
</feature>
<comment type="subcellular location">
    <subcellularLocation>
        <location evidence="1">Membrane</location>
        <topology evidence="1">Multi-pass membrane protein</topology>
    </subcellularLocation>
</comment>
<dbReference type="InterPro" id="IPR005821">
    <property type="entry name" value="Ion_trans_dom"/>
</dbReference>
<evidence type="ECO:0000256" key="5">
    <source>
        <dbReference type="ARBA" id="ARBA00023136"/>
    </source>
</evidence>
<evidence type="ECO:0000313" key="11">
    <source>
        <dbReference type="Proteomes" id="UP001642484"/>
    </source>
</evidence>
<feature type="transmembrane region" description="Helical" evidence="8">
    <location>
        <begin position="103"/>
        <end position="127"/>
    </location>
</feature>
<feature type="region of interest" description="Disordered" evidence="7">
    <location>
        <begin position="557"/>
        <end position="586"/>
    </location>
</feature>
<dbReference type="Pfam" id="PF00520">
    <property type="entry name" value="Ion_trans"/>
    <property type="match status" value="2"/>
</dbReference>